<comment type="caution">
    <text evidence="1">The sequence shown here is derived from an EMBL/GenBank/DDBJ whole genome shotgun (WGS) entry which is preliminary data.</text>
</comment>
<dbReference type="KEGG" id="cthd:CDO33_15095"/>
<protein>
    <recommendedName>
        <fullName evidence="3">N-acetyltransferase domain-containing protein</fullName>
    </recommendedName>
</protein>
<keyword evidence="2" id="KW-1185">Reference proteome</keyword>
<evidence type="ECO:0000313" key="1">
    <source>
        <dbReference type="EMBL" id="PNT99301.1"/>
    </source>
</evidence>
<accession>A0A2K2F547</accession>
<dbReference type="InterPro" id="IPR016181">
    <property type="entry name" value="Acyl_CoA_acyltransferase"/>
</dbReference>
<reference evidence="1 2" key="1">
    <citation type="submission" date="2017-06" db="EMBL/GenBank/DDBJ databases">
        <title>Investigating the central metabolism of Clostridium thermosuccinogenes.</title>
        <authorList>
            <person name="Koendjbiharie J.G."/>
            <person name="van Kranenburg R."/>
        </authorList>
    </citation>
    <scope>NUCLEOTIDE SEQUENCE [LARGE SCALE GENOMIC DNA]</scope>
    <source>
        <strain evidence="1 2">DSM 5806</strain>
    </source>
</reference>
<organism evidence="1 2">
    <name type="scientific">Clostridium thermosuccinogenes</name>
    <dbReference type="NCBI Taxonomy" id="84032"/>
    <lineage>
        <taxon>Bacteria</taxon>
        <taxon>Bacillati</taxon>
        <taxon>Bacillota</taxon>
        <taxon>Clostridia</taxon>
        <taxon>Eubacteriales</taxon>
        <taxon>Clostridiaceae</taxon>
        <taxon>Clostridium</taxon>
    </lineage>
</organism>
<evidence type="ECO:0008006" key="3">
    <source>
        <dbReference type="Google" id="ProtNLM"/>
    </source>
</evidence>
<evidence type="ECO:0000313" key="2">
    <source>
        <dbReference type="Proteomes" id="UP000236151"/>
    </source>
</evidence>
<proteinExistence type="predicted"/>
<name>A0A2K2F547_9CLOT</name>
<dbReference type="Gene3D" id="3.40.630.30">
    <property type="match status" value="1"/>
</dbReference>
<gene>
    <name evidence="1" type="ORF">CDQ84_08790</name>
</gene>
<dbReference type="AlphaFoldDB" id="A0A2K2F547"/>
<dbReference type="EMBL" id="NIOJ01000019">
    <property type="protein sequence ID" value="PNT99301.1"/>
    <property type="molecule type" value="Genomic_DNA"/>
</dbReference>
<dbReference type="OrthoDB" id="8116556at2"/>
<dbReference type="Proteomes" id="UP000236151">
    <property type="component" value="Unassembled WGS sequence"/>
</dbReference>
<dbReference type="SUPFAM" id="SSF55729">
    <property type="entry name" value="Acyl-CoA N-acyltransferases (Nat)"/>
    <property type="match status" value="1"/>
</dbReference>
<sequence>MDMDIVIEVNPKISADQLWDFYVRNDICEVGYGKETAAKPLNHSSIIIGAFQGEKLVGIARAMFDGLSGVIMEFCLELELQGKGLKYENGSLIEKDAFGIGKKMGDILINELRRMGATFISAYIVEDCEEEFYQSIGLKENKGHRVYYIDERPYV</sequence>
<dbReference type="RefSeq" id="WP_103081370.1">
    <property type="nucleotide sequence ID" value="NZ_CP021850.1"/>
</dbReference>